<dbReference type="EMBL" id="JAQQBZ010000007">
    <property type="protein sequence ID" value="MFM0594017.1"/>
    <property type="molecule type" value="Genomic_DNA"/>
</dbReference>
<gene>
    <name evidence="2" type="ORF">PQQ68_13400</name>
</gene>
<dbReference type="Proteomes" id="UP001629367">
    <property type="component" value="Unassembled WGS sequence"/>
</dbReference>
<organism evidence="2 3">
    <name type="scientific">Paraburkholderia dilworthii</name>
    <dbReference type="NCBI Taxonomy" id="948106"/>
    <lineage>
        <taxon>Bacteria</taxon>
        <taxon>Pseudomonadati</taxon>
        <taxon>Pseudomonadota</taxon>
        <taxon>Betaproteobacteria</taxon>
        <taxon>Burkholderiales</taxon>
        <taxon>Burkholderiaceae</taxon>
        <taxon>Paraburkholderia</taxon>
    </lineage>
</organism>
<proteinExistence type="predicted"/>
<dbReference type="Pfam" id="PF13560">
    <property type="entry name" value="HTH_31"/>
    <property type="match status" value="1"/>
</dbReference>
<comment type="caution">
    <text evidence="2">The sequence shown here is derived from an EMBL/GenBank/DDBJ whole genome shotgun (WGS) entry which is preliminary data.</text>
</comment>
<evidence type="ECO:0000313" key="3">
    <source>
        <dbReference type="Proteomes" id="UP001629367"/>
    </source>
</evidence>
<sequence>MLPSVHHPRYLVVRRHLRSLRKGAGLSQVDLATLLHVDQSFVSRLEGGDRYVDLLFYLDWCRACGVEPSEAITALTLKGA</sequence>
<dbReference type="PROSITE" id="PS50943">
    <property type="entry name" value="HTH_CROC1"/>
    <property type="match status" value="1"/>
</dbReference>
<dbReference type="CDD" id="cd00093">
    <property type="entry name" value="HTH_XRE"/>
    <property type="match status" value="1"/>
</dbReference>
<dbReference type="SUPFAM" id="SSF47413">
    <property type="entry name" value="lambda repressor-like DNA-binding domains"/>
    <property type="match status" value="1"/>
</dbReference>
<dbReference type="InterPro" id="IPR001387">
    <property type="entry name" value="Cro/C1-type_HTH"/>
</dbReference>
<name>A0ABW9D8U7_9BURK</name>
<dbReference type="RefSeq" id="WP_408212527.1">
    <property type="nucleotide sequence ID" value="NZ_JAQQBZ010000007.1"/>
</dbReference>
<keyword evidence="3" id="KW-1185">Reference proteome</keyword>
<accession>A0ABW9D8U7</accession>
<dbReference type="InterPro" id="IPR010982">
    <property type="entry name" value="Lambda_DNA-bd_dom_sf"/>
</dbReference>
<protein>
    <submittedName>
        <fullName evidence="2">Helix-turn-helix transcriptional regulator</fullName>
    </submittedName>
</protein>
<dbReference type="SMART" id="SM00530">
    <property type="entry name" value="HTH_XRE"/>
    <property type="match status" value="1"/>
</dbReference>
<feature type="domain" description="HTH cro/C1-type" evidence="1">
    <location>
        <begin position="17"/>
        <end position="71"/>
    </location>
</feature>
<dbReference type="Gene3D" id="1.10.260.40">
    <property type="entry name" value="lambda repressor-like DNA-binding domains"/>
    <property type="match status" value="1"/>
</dbReference>
<evidence type="ECO:0000313" key="2">
    <source>
        <dbReference type="EMBL" id="MFM0594017.1"/>
    </source>
</evidence>
<reference evidence="2 3" key="1">
    <citation type="journal article" date="2024" name="Chem. Sci.">
        <title>Discovery of megapolipeptins by genome mining of a Burkholderiales bacteria collection.</title>
        <authorList>
            <person name="Paulo B.S."/>
            <person name="Recchia M.J.J."/>
            <person name="Lee S."/>
            <person name="Fergusson C.H."/>
            <person name="Romanowski S.B."/>
            <person name="Hernandez A."/>
            <person name="Krull N."/>
            <person name="Liu D.Y."/>
            <person name="Cavanagh H."/>
            <person name="Bos A."/>
            <person name="Gray C.A."/>
            <person name="Murphy B.T."/>
            <person name="Linington R.G."/>
            <person name="Eustaquio A.S."/>
        </authorList>
    </citation>
    <scope>NUCLEOTIDE SEQUENCE [LARGE SCALE GENOMIC DNA]</scope>
    <source>
        <strain evidence="2 3">RL17-335-BIF-A</strain>
    </source>
</reference>
<evidence type="ECO:0000259" key="1">
    <source>
        <dbReference type="PROSITE" id="PS50943"/>
    </source>
</evidence>